<organism evidence="1">
    <name type="scientific">marine metagenome</name>
    <dbReference type="NCBI Taxonomy" id="408172"/>
    <lineage>
        <taxon>unclassified sequences</taxon>
        <taxon>metagenomes</taxon>
        <taxon>ecological metagenomes</taxon>
    </lineage>
</organism>
<evidence type="ECO:0000313" key="1">
    <source>
        <dbReference type="EMBL" id="SVA24918.1"/>
    </source>
</evidence>
<sequence>MIKRYLMLLFVLLGLSSCESAVGPSFEKMSETEIATYNASVPMDEKVICQDAYADWIGGSYRRIPKWCITVGALADLQRAWDDWGGAGYGTMSESYQPADAADYPSTFGN</sequence>
<name>A0A381UBF9_9ZZZZ</name>
<protein>
    <submittedName>
        <fullName evidence="1">Uncharacterized protein</fullName>
    </submittedName>
</protein>
<accession>A0A381UBF9</accession>
<dbReference type="PROSITE" id="PS51257">
    <property type="entry name" value="PROKAR_LIPOPROTEIN"/>
    <property type="match status" value="1"/>
</dbReference>
<dbReference type="EMBL" id="UINC01006009">
    <property type="protein sequence ID" value="SVA24918.1"/>
    <property type="molecule type" value="Genomic_DNA"/>
</dbReference>
<dbReference type="AlphaFoldDB" id="A0A381UBF9"/>
<reference evidence="1" key="1">
    <citation type="submission" date="2018-05" db="EMBL/GenBank/DDBJ databases">
        <authorList>
            <person name="Lanie J.A."/>
            <person name="Ng W.-L."/>
            <person name="Kazmierczak K.M."/>
            <person name="Andrzejewski T.M."/>
            <person name="Davidsen T.M."/>
            <person name="Wayne K.J."/>
            <person name="Tettelin H."/>
            <person name="Glass J.I."/>
            <person name="Rusch D."/>
            <person name="Podicherti R."/>
            <person name="Tsui H.-C.T."/>
            <person name="Winkler M.E."/>
        </authorList>
    </citation>
    <scope>NUCLEOTIDE SEQUENCE</scope>
</reference>
<gene>
    <name evidence="1" type="ORF">METZ01_LOCUS77772</name>
</gene>
<proteinExistence type="predicted"/>